<accession>A0ABR0BAB3</accession>
<gene>
    <name evidence="2" type="ORF">OUZ56_033131</name>
</gene>
<evidence type="ECO:0000256" key="1">
    <source>
        <dbReference type="SAM" id="MobiDB-lite"/>
    </source>
</evidence>
<organism evidence="2 3">
    <name type="scientific">Daphnia magna</name>
    <dbReference type="NCBI Taxonomy" id="35525"/>
    <lineage>
        <taxon>Eukaryota</taxon>
        <taxon>Metazoa</taxon>
        <taxon>Ecdysozoa</taxon>
        <taxon>Arthropoda</taxon>
        <taxon>Crustacea</taxon>
        <taxon>Branchiopoda</taxon>
        <taxon>Diplostraca</taxon>
        <taxon>Cladocera</taxon>
        <taxon>Anomopoda</taxon>
        <taxon>Daphniidae</taxon>
        <taxon>Daphnia</taxon>
    </lineage>
</organism>
<dbReference type="Proteomes" id="UP001234178">
    <property type="component" value="Unassembled WGS sequence"/>
</dbReference>
<reference evidence="2 3" key="1">
    <citation type="journal article" date="2023" name="Nucleic Acids Res.">
        <title>The hologenome of Daphnia magna reveals possible DNA methylation and microbiome-mediated evolution of the host genome.</title>
        <authorList>
            <person name="Chaturvedi A."/>
            <person name="Li X."/>
            <person name="Dhandapani V."/>
            <person name="Marshall H."/>
            <person name="Kissane S."/>
            <person name="Cuenca-Cambronero M."/>
            <person name="Asole G."/>
            <person name="Calvet F."/>
            <person name="Ruiz-Romero M."/>
            <person name="Marangio P."/>
            <person name="Guigo R."/>
            <person name="Rago D."/>
            <person name="Mirbahai L."/>
            <person name="Eastwood N."/>
            <person name="Colbourne J.K."/>
            <person name="Zhou J."/>
            <person name="Mallon E."/>
            <person name="Orsini L."/>
        </authorList>
    </citation>
    <scope>NUCLEOTIDE SEQUENCE [LARGE SCALE GENOMIC DNA]</scope>
    <source>
        <strain evidence="2">LRV0_1</strain>
    </source>
</reference>
<sequence>MFHEAHRAEAAAPKVGIAKGGTGRLALGGDVEGGKVRRAHQTERFFGHFVASGDLSIAGLCQELTIKAVEELLARIEALGIDAGRIARISRKISAAWQHEGAVLDSQETGTEARSADRHKCGQAPFGSPSSVPTQPPKLGWVTVGFGEFLFFVLIRLWAVPSGPDFGSQVSMCEGPPFIQRRMTAFAGFFPAAAAPAWAERGRRSDAASAPREP</sequence>
<protein>
    <submittedName>
        <fullName evidence="2">Uncharacterized protein</fullName>
    </submittedName>
</protein>
<dbReference type="EMBL" id="JAOYFB010000044">
    <property type="protein sequence ID" value="KAK4045507.1"/>
    <property type="molecule type" value="Genomic_DNA"/>
</dbReference>
<proteinExistence type="predicted"/>
<evidence type="ECO:0000313" key="3">
    <source>
        <dbReference type="Proteomes" id="UP001234178"/>
    </source>
</evidence>
<name>A0ABR0BAB3_9CRUS</name>
<evidence type="ECO:0000313" key="2">
    <source>
        <dbReference type="EMBL" id="KAK4045507.1"/>
    </source>
</evidence>
<feature type="region of interest" description="Disordered" evidence="1">
    <location>
        <begin position="106"/>
        <end position="132"/>
    </location>
</feature>
<comment type="caution">
    <text evidence="2">The sequence shown here is derived from an EMBL/GenBank/DDBJ whole genome shotgun (WGS) entry which is preliminary data.</text>
</comment>
<keyword evidence="3" id="KW-1185">Reference proteome</keyword>